<evidence type="ECO:0000256" key="12">
    <source>
        <dbReference type="ARBA" id="ARBA00023136"/>
    </source>
</evidence>
<dbReference type="Pfam" id="PF13639">
    <property type="entry name" value="zf-RING_2"/>
    <property type="match status" value="1"/>
</dbReference>
<keyword evidence="8 14" id="KW-0863">Zinc-finger</keyword>
<accession>A0AAD3P5A8</accession>
<keyword evidence="11 15" id="KW-1133">Transmembrane helix</keyword>
<comment type="pathway">
    <text evidence="3">Protein modification; protein ubiquitination.</text>
</comment>
<dbReference type="InterPro" id="IPR013083">
    <property type="entry name" value="Znf_RING/FYVE/PHD"/>
</dbReference>
<keyword evidence="5" id="KW-0808">Transferase</keyword>
<feature type="transmembrane region" description="Helical" evidence="15">
    <location>
        <begin position="7"/>
        <end position="25"/>
    </location>
</feature>
<evidence type="ECO:0000256" key="3">
    <source>
        <dbReference type="ARBA" id="ARBA00004906"/>
    </source>
</evidence>
<gene>
    <name evidence="17" type="ORF">Nepgr_001537</name>
</gene>
<comment type="similarity">
    <text evidence="13">Belongs to the RING-type zinc finger family. ATL subfamily.</text>
</comment>
<sequence>MRDAYSILAYVLVILLVALWLLFVFCKCCQSPSSSSSPPRWDNISATPRSTSYGLRTSVVETFPKFAYSEAEGRGGAMASECVVCLGTFEENETLRLIPKCGHVFHAQCVDAWLIWHATCPYCRANLLPQPAGLPSHPGVTIWNAIRPRAAA</sequence>
<dbReference type="GO" id="GO:0008270">
    <property type="term" value="F:zinc ion binding"/>
    <property type="evidence" value="ECO:0007669"/>
    <property type="project" value="UniProtKB-KW"/>
</dbReference>
<evidence type="ECO:0000313" key="17">
    <source>
        <dbReference type="EMBL" id="GMG99697.1"/>
    </source>
</evidence>
<dbReference type="Proteomes" id="UP001279734">
    <property type="component" value="Unassembled WGS sequence"/>
</dbReference>
<reference evidence="17" key="1">
    <citation type="submission" date="2023-05" db="EMBL/GenBank/DDBJ databases">
        <title>Nepenthes gracilis genome sequencing.</title>
        <authorList>
            <person name="Fukushima K."/>
        </authorList>
    </citation>
    <scope>NUCLEOTIDE SEQUENCE</scope>
    <source>
        <strain evidence="17">SING2019-196</strain>
    </source>
</reference>
<evidence type="ECO:0000256" key="13">
    <source>
        <dbReference type="ARBA" id="ARBA00024209"/>
    </source>
</evidence>
<comment type="subcellular location">
    <subcellularLocation>
        <location evidence="2">Membrane</location>
        <topology evidence="2">Single-pass membrane protein</topology>
    </subcellularLocation>
</comment>
<dbReference type="InterPro" id="IPR001841">
    <property type="entry name" value="Znf_RING"/>
</dbReference>
<evidence type="ECO:0000256" key="9">
    <source>
        <dbReference type="ARBA" id="ARBA00022786"/>
    </source>
</evidence>
<protein>
    <recommendedName>
        <fullName evidence="4">RING-type E3 ubiquitin transferase</fullName>
        <ecNumber evidence="4">2.3.2.27</ecNumber>
    </recommendedName>
</protein>
<evidence type="ECO:0000313" key="18">
    <source>
        <dbReference type="Proteomes" id="UP001279734"/>
    </source>
</evidence>
<evidence type="ECO:0000256" key="4">
    <source>
        <dbReference type="ARBA" id="ARBA00012483"/>
    </source>
</evidence>
<evidence type="ECO:0000256" key="7">
    <source>
        <dbReference type="ARBA" id="ARBA00022723"/>
    </source>
</evidence>
<dbReference type="PANTHER" id="PTHR14155:SF627">
    <property type="entry name" value="OS06G0192800 PROTEIN"/>
    <property type="match status" value="1"/>
</dbReference>
<evidence type="ECO:0000259" key="16">
    <source>
        <dbReference type="PROSITE" id="PS50089"/>
    </source>
</evidence>
<evidence type="ECO:0000256" key="5">
    <source>
        <dbReference type="ARBA" id="ARBA00022679"/>
    </source>
</evidence>
<evidence type="ECO:0000256" key="15">
    <source>
        <dbReference type="SAM" id="Phobius"/>
    </source>
</evidence>
<keyword evidence="9" id="KW-0833">Ubl conjugation pathway</keyword>
<dbReference type="GO" id="GO:0016020">
    <property type="term" value="C:membrane"/>
    <property type="evidence" value="ECO:0007669"/>
    <property type="project" value="UniProtKB-SubCell"/>
</dbReference>
<dbReference type="SMART" id="SM00184">
    <property type="entry name" value="RING"/>
    <property type="match status" value="1"/>
</dbReference>
<dbReference type="EC" id="2.3.2.27" evidence="4"/>
<keyword evidence="7" id="KW-0479">Metal-binding</keyword>
<feature type="domain" description="RING-type" evidence="16">
    <location>
        <begin position="82"/>
        <end position="124"/>
    </location>
</feature>
<keyword evidence="18" id="KW-1185">Reference proteome</keyword>
<evidence type="ECO:0000256" key="2">
    <source>
        <dbReference type="ARBA" id="ARBA00004167"/>
    </source>
</evidence>
<evidence type="ECO:0000256" key="8">
    <source>
        <dbReference type="ARBA" id="ARBA00022771"/>
    </source>
</evidence>
<dbReference type="PROSITE" id="PS50089">
    <property type="entry name" value="ZF_RING_2"/>
    <property type="match status" value="1"/>
</dbReference>
<keyword evidence="6 15" id="KW-0812">Transmembrane</keyword>
<dbReference type="AlphaFoldDB" id="A0AAD3P5A8"/>
<comment type="caution">
    <text evidence="17">The sequence shown here is derived from an EMBL/GenBank/DDBJ whole genome shotgun (WGS) entry which is preliminary data.</text>
</comment>
<comment type="catalytic activity">
    <reaction evidence="1">
        <text>S-ubiquitinyl-[E2 ubiquitin-conjugating enzyme]-L-cysteine + [acceptor protein]-L-lysine = [E2 ubiquitin-conjugating enzyme]-L-cysteine + N(6)-ubiquitinyl-[acceptor protein]-L-lysine.</text>
        <dbReference type="EC" id="2.3.2.27"/>
    </reaction>
</comment>
<name>A0AAD3P5A8_NEPGR</name>
<dbReference type="EMBL" id="BSYO01000001">
    <property type="protein sequence ID" value="GMG99697.1"/>
    <property type="molecule type" value="Genomic_DNA"/>
</dbReference>
<evidence type="ECO:0000256" key="6">
    <source>
        <dbReference type="ARBA" id="ARBA00022692"/>
    </source>
</evidence>
<keyword evidence="10" id="KW-0862">Zinc</keyword>
<organism evidence="17 18">
    <name type="scientific">Nepenthes gracilis</name>
    <name type="common">Slender pitcher plant</name>
    <dbReference type="NCBI Taxonomy" id="150966"/>
    <lineage>
        <taxon>Eukaryota</taxon>
        <taxon>Viridiplantae</taxon>
        <taxon>Streptophyta</taxon>
        <taxon>Embryophyta</taxon>
        <taxon>Tracheophyta</taxon>
        <taxon>Spermatophyta</taxon>
        <taxon>Magnoliopsida</taxon>
        <taxon>eudicotyledons</taxon>
        <taxon>Gunneridae</taxon>
        <taxon>Pentapetalae</taxon>
        <taxon>Caryophyllales</taxon>
        <taxon>Nepenthaceae</taxon>
        <taxon>Nepenthes</taxon>
    </lineage>
</organism>
<evidence type="ECO:0000256" key="14">
    <source>
        <dbReference type="PROSITE-ProRule" id="PRU00175"/>
    </source>
</evidence>
<evidence type="ECO:0000256" key="11">
    <source>
        <dbReference type="ARBA" id="ARBA00022989"/>
    </source>
</evidence>
<dbReference type="FunFam" id="3.30.40.10:FF:000187">
    <property type="entry name" value="E3 ubiquitin-protein ligase ATL6"/>
    <property type="match status" value="1"/>
</dbReference>
<evidence type="ECO:0000256" key="1">
    <source>
        <dbReference type="ARBA" id="ARBA00000900"/>
    </source>
</evidence>
<dbReference type="PANTHER" id="PTHR14155">
    <property type="entry name" value="RING FINGER DOMAIN-CONTAINING"/>
    <property type="match status" value="1"/>
</dbReference>
<dbReference type="GO" id="GO:0061630">
    <property type="term" value="F:ubiquitin protein ligase activity"/>
    <property type="evidence" value="ECO:0007669"/>
    <property type="project" value="UniProtKB-EC"/>
</dbReference>
<dbReference type="InterPro" id="IPR053238">
    <property type="entry name" value="RING-H2_zinc_finger"/>
</dbReference>
<evidence type="ECO:0000256" key="10">
    <source>
        <dbReference type="ARBA" id="ARBA00022833"/>
    </source>
</evidence>
<dbReference type="Gene3D" id="3.30.40.10">
    <property type="entry name" value="Zinc/RING finger domain, C3HC4 (zinc finger)"/>
    <property type="match status" value="1"/>
</dbReference>
<proteinExistence type="inferred from homology"/>
<dbReference type="SUPFAM" id="SSF57850">
    <property type="entry name" value="RING/U-box"/>
    <property type="match status" value="1"/>
</dbReference>
<keyword evidence="12 15" id="KW-0472">Membrane</keyword>